<keyword evidence="6 8" id="KW-0472">Membrane</keyword>
<dbReference type="PANTHER" id="PTHR24221:SF470">
    <property type="entry name" value="MITOCHONDRIAL ABC TRANSPORTER ATM"/>
    <property type="match status" value="1"/>
</dbReference>
<dbReference type="InterPro" id="IPR027417">
    <property type="entry name" value="P-loop_NTPase"/>
</dbReference>
<feature type="transmembrane region" description="Helical" evidence="8">
    <location>
        <begin position="56"/>
        <end position="74"/>
    </location>
</feature>
<reference evidence="12" key="1">
    <citation type="journal article" date="2015" name="PLoS Genet.">
        <title>Genome Sequence and Transcriptome Analyses of Chrysochromulina tobin: Metabolic Tools for Enhanced Algal Fitness in the Prominent Order Prymnesiales (Haptophyceae).</title>
        <authorList>
            <person name="Hovde B.T."/>
            <person name="Deodato C.R."/>
            <person name="Hunsperger H.M."/>
            <person name="Ryken S.A."/>
            <person name="Yost W."/>
            <person name="Jha R.K."/>
            <person name="Patterson J."/>
            <person name="Monnat R.J. Jr."/>
            <person name="Barlow S.B."/>
            <person name="Starkenburg S.R."/>
            <person name="Cattolico R.A."/>
        </authorList>
    </citation>
    <scope>NUCLEOTIDE SEQUENCE</scope>
    <source>
        <strain evidence="12">CCMP291</strain>
    </source>
</reference>
<dbReference type="Pfam" id="PF00005">
    <property type="entry name" value="ABC_tran"/>
    <property type="match status" value="1"/>
</dbReference>
<keyword evidence="12" id="KW-1185">Reference proteome</keyword>
<feature type="transmembrane region" description="Helical" evidence="8">
    <location>
        <begin position="21"/>
        <end position="44"/>
    </location>
</feature>
<dbReference type="SUPFAM" id="SSF52540">
    <property type="entry name" value="P-loop containing nucleoside triphosphate hydrolases"/>
    <property type="match status" value="2"/>
</dbReference>
<evidence type="ECO:0000256" key="1">
    <source>
        <dbReference type="ARBA" id="ARBA00004141"/>
    </source>
</evidence>
<dbReference type="AlphaFoldDB" id="A0A0M0JZ16"/>
<dbReference type="InterPro" id="IPR017871">
    <property type="entry name" value="ABC_transporter-like_CS"/>
</dbReference>
<evidence type="ECO:0000256" key="5">
    <source>
        <dbReference type="ARBA" id="ARBA00022989"/>
    </source>
</evidence>
<dbReference type="Pfam" id="PF00664">
    <property type="entry name" value="ABC_membrane"/>
    <property type="match status" value="1"/>
</dbReference>
<name>A0A0M0JZ16_9EUKA</name>
<evidence type="ECO:0000256" key="4">
    <source>
        <dbReference type="ARBA" id="ARBA00022840"/>
    </source>
</evidence>
<dbReference type="InterPro" id="IPR036640">
    <property type="entry name" value="ABC1_TM_sf"/>
</dbReference>
<comment type="subcellular location">
    <subcellularLocation>
        <location evidence="1">Membrane</location>
        <topology evidence="1">Multi-pass membrane protein</topology>
    </subcellularLocation>
</comment>
<dbReference type="Proteomes" id="UP000037460">
    <property type="component" value="Unassembled WGS sequence"/>
</dbReference>
<dbReference type="CDD" id="cd18582">
    <property type="entry name" value="ABC_6TM_ATM1_ABCB7"/>
    <property type="match status" value="1"/>
</dbReference>
<dbReference type="GO" id="GO:0140359">
    <property type="term" value="F:ABC-type transporter activity"/>
    <property type="evidence" value="ECO:0007669"/>
    <property type="project" value="InterPro"/>
</dbReference>
<dbReference type="InterPro" id="IPR003439">
    <property type="entry name" value="ABC_transporter-like_ATP-bd"/>
</dbReference>
<dbReference type="SMART" id="SM00382">
    <property type="entry name" value="AAA"/>
    <property type="match status" value="1"/>
</dbReference>
<dbReference type="EMBL" id="JWZX01001929">
    <property type="protein sequence ID" value="KOO31810.1"/>
    <property type="molecule type" value="Genomic_DNA"/>
</dbReference>
<dbReference type="PROSITE" id="PS50929">
    <property type="entry name" value="ABC_TM1F"/>
    <property type="match status" value="1"/>
</dbReference>
<evidence type="ECO:0000256" key="2">
    <source>
        <dbReference type="ARBA" id="ARBA00022692"/>
    </source>
</evidence>
<gene>
    <name evidence="11" type="ORF">Ctob_006449</name>
</gene>
<evidence type="ECO:0000256" key="8">
    <source>
        <dbReference type="SAM" id="Phobius"/>
    </source>
</evidence>
<dbReference type="Gene3D" id="1.20.1560.10">
    <property type="entry name" value="ABC transporter type 1, transmembrane domain"/>
    <property type="match status" value="1"/>
</dbReference>
<dbReference type="OrthoDB" id="6500128at2759"/>
<evidence type="ECO:0000256" key="7">
    <source>
        <dbReference type="SAM" id="MobiDB-lite"/>
    </source>
</evidence>
<dbReference type="PROSITE" id="PS00211">
    <property type="entry name" value="ABC_TRANSPORTER_1"/>
    <property type="match status" value="1"/>
</dbReference>
<dbReference type="InterPro" id="IPR039421">
    <property type="entry name" value="Type_1_exporter"/>
</dbReference>
<keyword evidence="5 8" id="KW-1133">Transmembrane helix</keyword>
<dbReference type="PANTHER" id="PTHR24221">
    <property type="entry name" value="ATP-BINDING CASSETTE SUB-FAMILY B"/>
    <property type="match status" value="1"/>
</dbReference>
<dbReference type="PROSITE" id="PS50893">
    <property type="entry name" value="ABC_TRANSPORTER_2"/>
    <property type="match status" value="1"/>
</dbReference>
<feature type="domain" description="ABC transporter" evidence="9">
    <location>
        <begin position="357"/>
        <end position="621"/>
    </location>
</feature>
<evidence type="ECO:0000256" key="3">
    <source>
        <dbReference type="ARBA" id="ARBA00022741"/>
    </source>
</evidence>
<dbReference type="GO" id="GO:0005524">
    <property type="term" value="F:ATP binding"/>
    <property type="evidence" value="ECO:0007669"/>
    <property type="project" value="UniProtKB-KW"/>
</dbReference>
<organism evidence="11 12">
    <name type="scientific">Chrysochromulina tobinii</name>
    <dbReference type="NCBI Taxonomy" id="1460289"/>
    <lineage>
        <taxon>Eukaryota</taxon>
        <taxon>Haptista</taxon>
        <taxon>Haptophyta</taxon>
        <taxon>Prymnesiophyceae</taxon>
        <taxon>Prymnesiales</taxon>
        <taxon>Chrysochromulinaceae</taxon>
        <taxon>Chrysochromulina</taxon>
    </lineage>
</organism>
<keyword evidence="4 11" id="KW-0067">ATP-binding</keyword>
<evidence type="ECO:0000256" key="6">
    <source>
        <dbReference type="ARBA" id="ARBA00023136"/>
    </source>
</evidence>
<evidence type="ECO:0000313" key="12">
    <source>
        <dbReference type="Proteomes" id="UP000037460"/>
    </source>
</evidence>
<evidence type="ECO:0000313" key="11">
    <source>
        <dbReference type="EMBL" id="KOO31810.1"/>
    </source>
</evidence>
<feature type="domain" description="ABC transmembrane type-1" evidence="10">
    <location>
        <begin position="24"/>
        <end position="246"/>
    </location>
</feature>
<proteinExistence type="predicted"/>
<accession>A0A0M0JZ16</accession>
<dbReference type="GO" id="GO:0005743">
    <property type="term" value="C:mitochondrial inner membrane"/>
    <property type="evidence" value="ECO:0007669"/>
    <property type="project" value="TreeGrafter"/>
</dbReference>
<feature type="region of interest" description="Disordered" evidence="7">
    <location>
        <begin position="547"/>
        <end position="569"/>
    </location>
</feature>
<comment type="caution">
    <text evidence="11">The sequence shown here is derived from an EMBL/GenBank/DDBJ whole genome shotgun (WGS) entry which is preliminary data.</text>
</comment>
<dbReference type="SUPFAM" id="SSF90123">
    <property type="entry name" value="ABC transporter transmembrane region"/>
    <property type="match status" value="1"/>
</dbReference>
<dbReference type="Gene3D" id="3.40.50.300">
    <property type="entry name" value="P-loop containing nucleotide triphosphate hydrolases"/>
    <property type="match status" value="1"/>
</dbReference>
<evidence type="ECO:0000259" key="10">
    <source>
        <dbReference type="PROSITE" id="PS50929"/>
    </source>
</evidence>
<dbReference type="GO" id="GO:0006879">
    <property type="term" value="P:intracellular iron ion homeostasis"/>
    <property type="evidence" value="ECO:0007669"/>
    <property type="project" value="TreeGrafter"/>
</dbReference>
<dbReference type="GO" id="GO:0016887">
    <property type="term" value="F:ATP hydrolysis activity"/>
    <property type="evidence" value="ECO:0007669"/>
    <property type="project" value="InterPro"/>
</dbReference>
<feature type="transmembrane region" description="Helical" evidence="8">
    <location>
        <begin position="171"/>
        <end position="191"/>
    </location>
</feature>
<protein>
    <submittedName>
        <fullName evidence="11">ATP-binding cassette superfamily</fullName>
    </submittedName>
</protein>
<dbReference type="InterPro" id="IPR011527">
    <property type="entry name" value="ABC1_TM_dom"/>
</dbReference>
<keyword evidence="2 8" id="KW-0812">Transmembrane</keyword>
<keyword evidence="3" id="KW-0547">Nucleotide-binding</keyword>
<evidence type="ECO:0000259" key="9">
    <source>
        <dbReference type="PROSITE" id="PS50893"/>
    </source>
</evidence>
<dbReference type="InterPro" id="IPR003593">
    <property type="entry name" value="AAA+_ATPase"/>
</dbReference>
<sequence>MLSFTGVVLSYIWDVKLRDRLLLVASLSSLVLAKALNVLVPFTLKRAVDALEASGTASAMLPVHVAQLLGLYALTRLGVSAANEARSIAYSRLSQQASRRFATDLFQQFHALGADFHLENPTGALTVAFGRGVRGFQSLQFQLLYSVMPTLLELGLSASVLAQRFGKAGRTLGGVAVLTFTAYALWTAAIVEKQIVLRKQLTRLDNAKAAFLVDSLAAQETVKLHNNELVETRRFDALLIAMQKLNGFSRGQLSLGDVVAVNGLLLQLARPMDFMGYSVSEIRQSLVDMDTSLRTLATPTTTPTTGAAPRPMSEDAAHYGAAVDDGALHEAAAAGAHYSATDALGLACNLPTTAPEVRFENVSFAYNSSEPPVLHGVTFTAPAGGMTCLVGGSGSGKSTCLRLLARLREPSEGSRILLWGSFDLKTLPIRAVRDRISYISQDPELFDDTLEWNLRYGNLAAPPTAVEAAAAAAELSSRVPGLGGYQMRVGERGARLSGGERQRVVVARALLRDAPLLLADEAASAVDAPTEAKLVEALRQGTRGSAVAGAVGSDGASGAGSAGSGASPSSTRTLITVVHRLSAVTPAADHIVVFAAGRVVEQGTHTQLLAQYPTGEYARLWRAQQRQPEAYTDETVEFESQAARAA</sequence>